<sequence length="384" mass="43548">MSGRNQQLRIVALHTPLDATIRRVSVSSRGTEISLPPYAPQGVRPRFQSQDFWLSSQCLAHISSSQEGILLYLYEHNASHMFTDVVSWNDPSVQVDKIRQLGGRQFTAFPAHHFFVRIYRPAAIATALLNRTPTFCGDPDWVTIPWQYHPKTPFDRLLDIVSQIPPLLQRLDQLFDFRPTMARRLMARNLLDNCLGVQIALEHWHVTLHQTVYHSQQPYWISSSQPGLQLPFVDAFAFADQLTSLTFLYYWAAQVLFYPCIGLLNQMIFSPVVDTYSQGRNYLEPPLNLNIDPELFGPNKARNIAMNICMGLEAALATSTQPDLLAFPVHVVDTLYRGLSVVAQTGEGALELLWLDGFRERMMIKGQALAGVTMGKSFQDLADW</sequence>
<organism evidence="1 2">
    <name type="scientific">Gnomoniopsis smithogilvyi</name>
    <dbReference type="NCBI Taxonomy" id="1191159"/>
    <lineage>
        <taxon>Eukaryota</taxon>
        <taxon>Fungi</taxon>
        <taxon>Dikarya</taxon>
        <taxon>Ascomycota</taxon>
        <taxon>Pezizomycotina</taxon>
        <taxon>Sordariomycetes</taxon>
        <taxon>Sordariomycetidae</taxon>
        <taxon>Diaporthales</taxon>
        <taxon>Gnomoniaceae</taxon>
        <taxon>Gnomoniopsis</taxon>
    </lineage>
</organism>
<dbReference type="OrthoDB" id="3145928at2759"/>
<gene>
    <name evidence="1" type="ORF">N0V93_005822</name>
</gene>
<protein>
    <submittedName>
        <fullName evidence="1">Uncharacterized protein</fullName>
    </submittedName>
</protein>
<dbReference type="Proteomes" id="UP001140453">
    <property type="component" value="Unassembled WGS sequence"/>
</dbReference>
<dbReference type="EMBL" id="JAPEVB010000003">
    <property type="protein sequence ID" value="KAJ4392197.1"/>
    <property type="molecule type" value="Genomic_DNA"/>
</dbReference>
<dbReference type="PANTHER" id="PTHR38111">
    <property type="entry name" value="ZN(2)-C6 FUNGAL-TYPE DOMAIN-CONTAINING PROTEIN-RELATED"/>
    <property type="match status" value="1"/>
</dbReference>
<accession>A0A9W8YTI4</accession>
<comment type="caution">
    <text evidence="1">The sequence shown here is derived from an EMBL/GenBank/DDBJ whole genome shotgun (WGS) entry which is preliminary data.</text>
</comment>
<keyword evidence="2" id="KW-1185">Reference proteome</keyword>
<reference evidence="1" key="1">
    <citation type="submission" date="2022-10" db="EMBL/GenBank/DDBJ databases">
        <title>Tapping the CABI collections for fungal endophytes: first genome assemblies for Collariella, Neodidymelliopsis, Ascochyta clinopodiicola, Didymella pomorum, Didymosphaeria variabile, Neocosmospora piperis and Neocucurbitaria cava.</title>
        <authorList>
            <person name="Hill R."/>
        </authorList>
    </citation>
    <scope>NUCLEOTIDE SEQUENCE</scope>
    <source>
        <strain evidence="1">IMI 355082</strain>
    </source>
</reference>
<name>A0A9W8YTI4_9PEZI</name>
<dbReference type="InterPro" id="IPR053178">
    <property type="entry name" value="Osmoadaptation_assoc"/>
</dbReference>
<dbReference type="PANTHER" id="PTHR38111:SF9">
    <property type="entry name" value="ZN(2)-C6 FUNGAL-TYPE DOMAIN-CONTAINING PROTEIN"/>
    <property type="match status" value="1"/>
</dbReference>
<evidence type="ECO:0000313" key="2">
    <source>
        <dbReference type="Proteomes" id="UP001140453"/>
    </source>
</evidence>
<dbReference type="AlphaFoldDB" id="A0A9W8YTI4"/>
<proteinExistence type="predicted"/>
<evidence type="ECO:0000313" key="1">
    <source>
        <dbReference type="EMBL" id="KAJ4392197.1"/>
    </source>
</evidence>